<dbReference type="KEGG" id="daer:H9K75_09595"/>
<dbReference type="InterPro" id="IPR042186">
    <property type="entry name" value="FimD_plug_dom"/>
</dbReference>
<dbReference type="GO" id="GO:0009297">
    <property type="term" value="P:pilus assembly"/>
    <property type="evidence" value="ECO:0007669"/>
    <property type="project" value="InterPro"/>
</dbReference>
<protein>
    <submittedName>
        <fullName evidence="1">Fimbrial biogenesis outer membrane usher protein</fullName>
    </submittedName>
</protein>
<dbReference type="InterPro" id="IPR043142">
    <property type="entry name" value="PapC-like_C_sf"/>
</dbReference>
<dbReference type="InterPro" id="IPR000015">
    <property type="entry name" value="Fimb_usher"/>
</dbReference>
<dbReference type="Gene3D" id="2.60.40.3110">
    <property type="match status" value="1"/>
</dbReference>
<dbReference type="EMBL" id="CP060783">
    <property type="protein sequence ID" value="QNP50062.1"/>
    <property type="molecule type" value="Genomic_DNA"/>
</dbReference>
<dbReference type="Proteomes" id="UP000516028">
    <property type="component" value="Chromosome"/>
</dbReference>
<dbReference type="Gene3D" id="2.60.40.2070">
    <property type="match status" value="1"/>
</dbReference>
<sequence length="744" mass="79698">MTPAQLRNGSVWMLRETLTAMGVKREALPTGSGSDADWVLLNAIPAAVVDFNAGRQTLVLTLPFEALNWTSTDINTDRRTTPVPTSSSGMLVNYDLYGWAGDQSRSLNASTEFRAFRENSVISNTMLSRYQDHSNPSGSAMAPSSFRNVRLDTTYSRSWQDDLLTLRIGDTLTGALPWSRATRIGGIQLARNFGLQPYASTAPLPALMGTSAMPSDVALYINGLQQYQGKVPAGPFSLNAIPGMTGSGNAQVVLTDALGRATTLQFSFYQANQLLKKGLSDWSAELGWVRKDYGNSSFNYGSDPMTSGTWRYGVTDGLTLQSHAEVTPKLVNAGGGASWLVGDLGVISAAAAGSRLEGQSGSLARLDYNWSNQRFNVNVSGTRASEQYRDAASLYEDTRLASSGNAFVGYSHPSWGSLNLGMVYLRNHGDTEAQRYATGSWSRSMGSRAYVSVNLNHNLDDSKKSNVQLLFNWYLDGRLNLGSTLSHQDGKTQLAATAHQRAPSEGGWGWRTGAQAGNGGSGFAQVDYVGRSFEANAAVSRTSGNTSGALGASGALVLMDGHTFASRRIFDGFAVVSTNGVPGVPVKRENIVVGETNDKGVMLVPQLGAYRDNKISIDAMSLPARMRVPDVNRMVAPTDRSGVLVKFDLSIARSATVVLHGSDRRPLPIGSIVIATNAQSKSTDNADRQNSVVGYDGATFFDALQERNRLTAYLPNGSSCTANLDWPGAKPTEVPTIGPLVCRP</sequence>
<evidence type="ECO:0000313" key="2">
    <source>
        <dbReference type="Proteomes" id="UP000516028"/>
    </source>
</evidence>
<keyword evidence="2" id="KW-1185">Reference proteome</keyword>
<dbReference type="PANTHER" id="PTHR30451:SF5">
    <property type="entry name" value="SLR0019 PROTEIN"/>
    <property type="match status" value="1"/>
</dbReference>
<dbReference type="RefSeq" id="WP_187725602.1">
    <property type="nucleotide sequence ID" value="NZ_CP060783.1"/>
</dbReference>
<dbReference type="GO" id="GO:0015473">
    <property type="term" value="F:fimbrial usher porin activity"/>
    <property type="evidence" value="ECO:0007669"/>
    <property type="project" value="InterPro"/>
</dbReference>
<dbReference type="Gene3D" id="2.60.40.2610">
    <property type="entry name" value="Outer membrane usher protein FimD, plug domain"/>
    <property type="match status" value="1"/>
</dbReference>
<dbReference type="Pfam" id="PF00577">
    <property type="entry name" value="Usher"/>
    <property type="match status" value="1"/>
</dbReference>
<accession>A0A7H0GP46</accession>
<organism evidence="1 2">
    <name type="scientific">Diaphorobacter aerolatus</name>
    <dbReference type="NCBI Taxonomy" id="1288495"/>
    <lineage>
        <taxon>Bacteria</taxon>
        <taxon>Pseudomonadati</taxon>
        <taxon>Pseudomonadota</taxon>
        <taxon>Betaproteobacteria</taxon>
        <taxon>Burkholderiales</taxon>
        <taxon>Comamonadaceae</taxon>
        <taxon>Diaphorobacter</taxon>
    </lineage>
</organism>
<reference evidence="1 2" key="1">
    <citation type="submission" date="2020-08" db="EMBL/GenBank/DDBJ databases">
        <title>Genome sequence of Diaphorobacter aerolatus KACC 16536T.</title>
        <authorList>
            <person name="Hyun D.-W."/>
            <person name="Bae J.-W."/>
        </authorList>
    </citation>
    <scope>NUCLEOTIDE SEQUENCE [LARGE SCALE GENOMIC DNA]</scope>
    <source>
        <strain evidence="1 2">KACC 16536</strain>
    </source>
</reference>
<evidence type="ECO:0000313" key="1">
    <source>
        <dbReference type="EMBL" id="QNP50062.1"/>
    </source>
</evidence>
<proteinExistence type="predicted"/>
<dbReference type="PANTHER" id="PTHR30451">
    <property type="entry name" value="OUTER MEMBRANE USHER PROTEIN"/>
    <property type="match status" value="1"/>
</dbReference>
<dbReference type="AlphaFoldDB" id="A0A7H0GP46"/>
<name>A0A7H0GP46_9BURK</name>
<dbReference type="GO" id="GO:0009279">
    <property type="term" value="C:cell outer membrane"/>
    <property type="evidence" value="ECO:0007669"/>
    <property type="project" value="TreeGrafter"/>
</dbReference>
<gene>
    <name evidence="1" type="ORF">H9K75_09595</name>
</gene>